<dbReference type="EMBL" id="JAAZON010000370">
    <property type="protein sequence ID" value="NMC63168.1"/>
    <property type="molecule type" value="Genomic_DNA"/>
</dbReference>
<proteinExistence type="predicted"/>
<feature type="non-terminal residue" evidence="2">
    <location>
        <position position="1"/>
    </location>
</feature>
<dbReference type="PANTHER" id="PTHR47786:SF2">
    <property type="entry name" value="GLYCOSYL HYDROLASE FAMILY 13 CATALYTIC DOMAIN-CONTAINING PROTEIN"/>
    <property type="match status" value="1"/>
</dbReference>
<dbReference type="Pfam" id="PF00128">
    <property type="entry name" value="Alpha-amylase"/>
    <property type="match status" value="1"/>
</dbReference>
<dbReference type="GO" id="GO:0005975">
    <property type="term" value="P:carbohydrate metabolic process"/>
    <property type="evidence" value="ECO:0007669"/>
    <property type="project" value="InterPro"/>
</dbReference>
<protein>
    <recommendedName>
        <fullName evidence="1">Glycosyl hydrolase family 13 catalytic domain-containing protein</fullName>
    </recommendedName>
</protein>
<feature type="domain" description="Glycosyl hydrolase family 13 catalytic" evidence="1">
    <location>
        <begin position="20"/>
        <end position="88"/>
    </location>
</feature>
<name>A0A7X9FSN5_9DELT</name>
<reference evidence="2 3" key="1">
    <citation type="journal article" date="2020" name="Biotechnol. Biofuels">
        <title>New insights from the biogas microbiome by comprehensive genome-resolved metagenomics of nearly 1600 species originating from multiple anaerobic digesters.</title>
        <authorList>
            <person name="Campanaro S."/>
            <person name="Treu L."/>
            <person name="Rodriguez-R L.M."/>
            <person name="Kovalovszki A."/>
            <person name="Ziels R.M."/>
            <person name="Maus I."/>
            <person name="Zhu X."/>
            <person name="Kougias P.G."/>
            <person name="Basile A."/>
            <person name="Luo G."/>
            <person name="Schluter A."/>
            <person name="Konstantinidis K.T."/>
            <person name="Angelidaki I."/>
        </authorList>
    </citation>
    <scope>NUCLEOTIDE SEQUENCE [LARGE SCALE GENOMIC DNA]</scope>
    <source>
        <strain evidence="2">AS27yjCOA_65</strain>
    </source>
</reference>
<dbReference type="Gene3D" id="3.20.20.80">
    <property type="entry name" value="Glycosidases"/>
    <property type="match status" value="1"/>
</dbReference>
<evidence type="ECO:0000259" key="1">
    <source>
        <dbReference type="Pfam" id="PF00128"/>
    </source>
</evidence>
<evidence type="ECO:0000313" key="3">
    <source>
        <dbReference type="Proteomes" id="UP000524246"/>
    </source>
</evidence>
<gene>
    <name evidence="2" type="ORF">GYA55_08360</name>
</gene>
<dbReference type="InterPro" id="IPR017853">
    <property type="entry name" value="GH"/>
</dbReference>
<accession>A0A7X9FSN5</accession>
<organism evidence="2 3">
    <name type="scientific">SAR324 cluster bacterium</name>
    <dbReference type="NCBI Taxonomy" id="2024889"/>
    <lineage>
        <taxon>Bacteria</taxon>
        <taxon>Deltaproteobacteria</taxon>
        <taxon>SAR324 cluster</taxon>
    </lineage>
</organism>
<dbReference type="Proteomes" id="UP000524246">
    <property type="component" value="Unassembled WGS sequence"/>
</dbReference>
<dbReference type="AlphaFoldDB" id="A0A7X9FSN5"/>
<dbReference type="InterPro" id="IPR006047">
    <property type="entry name" value="GH13_cat_dom"/>
</dbReference>
<dbReference type="PANTHER" id="PTHR47786">
    <property type="entry name" value="ALPHA-1,4-GLUCAN:MALTOSE-1-PHOSPHATE MALTOSYLTRANSFERASE"/>
    <property type="match status" value="1"/>
</dbReference>
<evidence type="ECO:0000313" key="2">
    <source>
        <dbReference type="EMBL" id="NMC63168.1"/>
    </source>
</evidence>
<sequence>EEGGVPLALDSNDRLPSPFAISNHRAINPLLGDREQFEKLVERVHQAGGKVIVDFVPNHTGLVCPWISEHPNYYHRDPNSPNHLLCEFSGDVVKLDYINPELAEVRWKVLENIVDLGANVVRVDMAH</sequence>
<dbReference type="SUPFAM" id="SSF51445">
    <property type="entry name" value="(Trans)glycosidases"/>
    <property type="match status" value="1"/>
</dbReference>
<comment type="caution">
    <text evidence="2">The sequence shown here is derived from an EMBL/GenBank/DDBJ whole genome shotgun (WGS) entry which is preliminary data.</text>
</comment>